<dbReference type="EMBL" id="PJQY01002373">
    <property type="protein sequence ID" value="PQP94176.1"/>
    <property type="molecule type" value="Genomic_DNA"/>
</dbReference>
<reference evidence="1 2" key="1">
    <citation type="submission" date="2018-02" db="EMBL/GenBank/DDBJ databases">
        <title>Draft genome of wild Prunus yedoensis var. nudiflora.</title>
        <authorList>
            <person name="Baek S."/>
            <person name="Kim J.-H."/>
            <person name="Choi K."/>
            <person name="Kim G.-B."/>
            <person name="Cho A."/>
            <person name="Jang H."/>
            <person name="Shin C.-H."/>
            <person name="Yu H.-J."/>
            <person name="Mun J.-H."/>
        </authorList>
    </citation>
    <scope>NUCLEOTIDE SEQUENCE [LARGE SCALE GENOMIC DNA]</scope>
    <source>
        <strain evidence="2">cv. Jeju island</strain>
        <tissue evidence="1">Leaf</tissue>
    </source>
</reference>
<comment type="caution">
    <text evidence="1">The sequence shown here is derived from an EMBL/GenBank/DDBJ whole genome shotgun (WGS) entry which is preliminary data.</text>
</comment>
<dbReference type="Proteomes" id="UP000250321">
    <property type="component" value="Unassembled WGS sequence"/>
</dbReference>
<proteinExistence type="predicted"/>
<organism evidence="1 2">
    <name type="scientific">Prunus yedoensis var. nudiflora</name>
    <dbReference type="NCBI Taxonomy" id="2094558"/>
    <lineage>
        <taxon>Eukaryota</taxon>
        <taxon>Viridiplantae</taxon>
        <taxon>Streptophyta</taxon>
        <taxon>Embryophyta</taxon>
        <taxon>Tracheophyta</taxon>
        <taxon>Spermatophyta</taxon>
        <taxon>Magnoliopsida</taxon>
        <taxon>eudicotyledons</taxon>
        <taxon>Gunneridae</taxon>
        <taxon>Pentapetalae</taxon>
        <taxon>rosids</taxon>
        <taxon>fabids</taxon>
        <taxon>Rosales</taxon>
        <taxon>Rosaceae</taxon>
        <taxon>Amygdaloideae</taxon>
        <taxon>Amygdaleae</taxon>
        <taxon>Prunus</taxon>
    </lineage>
</organism>
<keyword evidence="2" id="KW-1185">Reference proteome</keyword>
<sequence length="139" mass="15692">MKLLKAQITKGGCFITDWTRPSPSHRKDRFDDGPFGRELQLELVFTNPFGPLLKQNSPILVGQINNMFTSMGLKRSAEMEEVGNFKSPNKKAKCSQCEENSGSTKGRIVKIYGRANRRRGQALIRNLFSEESLQDVKVT</sequence>
<evidence type="ECO:0000313" key="2">
    <source>
        <dbReference type="Proteomes" id="UP000250321"/>
    </source>
</evidence>
<dbReference type="AlphaFoldDB" id="A0A314XP10"/>
<protein>
    <submittedName>
        <fullName evidence="1">Uncharacterized protein</fullName>
    </submittedName>
</protein>
<gene>
    <name evidence="1" type="ORF">Pyn_34749</name>
</gene>
<name>A0A314XP10_PRUYE</name>
<accession>A0A314XP10</accession>
<evidence type="ECO:0000313" key="1">
    <source>
        <dbReference type="EMBL" id="PQP94176.1"/>
    </source>
</evidence>